<gene>
    <name evidence="8" type="ORF">ACCI49_16180</name>
</gene>
<keyword evidence="2" id="KW-0229">DNA integration</keyword>
<accession>A0ABV4P2W0</accession>
<dbReference type="EMBL" id="JBGMEK010000042">
    <property type="protein sequence ID" value="MFA0812451.1"/>
    <property type="molecule type" value="Genomic_DNA"/>
</dbReference>
<dbReference type="PANTHER" id="PTHR30349:SF41">
    <property type="entry name" value="INTEGRASE_RECOMBINASE PROTEIN MJ0367-RELATED"/>
    <property type="match status" value="1"/>
</dbReference>
<keyword evidence="9" id="KW-1185">Reference proteome</keyword>
<dbReference type="InterPro" id="IPR010998">
    <property type="entry name" value="Integrase_recombinase_N"/>
</dbReference>
<evidence type="ECO:0000313" key="9">
    <source>
        <dbReference type="Proteomes" id="UP001569428"/>
    </source>
</evidence>
<proteinExistence type="inferred from homology"/>
<evidence type="ECO:0000256" key="1">
    <source>
        <dbReference type="ARBA" id="ARBA00008857"/>
    </source>
</evidence>
<keyword evidence="4" id="KW-0233">DNA recombination</keyword>
<evidence type="ECO:0000256" key="3">
    <source>
        <dbReference type="ARBA" id="ARBA00023125"/>
    </source>
</evidence>
<evidence type="ECO:0000256" key="5">
    <source>
        <dbReference type="PROSITE-ProRule" id="PRU01248"/>
    </source>
</evidence>
<dbReference type="RefSeq" id="WP_371840125.1">
    <property type="nucleotide sequence ID" value="NZ_JBGMEK010000042.1"/>
</dbReference>
<dbReference type="InterPro" id="IPR050090">
    <property type="entry name" value="Tyrosine_recombinase_XerCD"/>
</dbReference>
<dbReference type="Gene3D" id="1.10.443.10">
    <property type="entry name" value="Intergrase catalytic core"/>
    <property type="match status" value="1"/>
</dbReference>
<dbReference type="InterPro" id="IPR044068">
    <property type="entry name" value="CB"/>
</dbReference>
<evidence type="ECO:0000259" key="7">
    <source>
        <dbReference type="PROSITE" id="PS51900"/>
    </source>
</evidence>
<dbReference type="InterPro" id="IPR002104">
    <property type="entry name" value="Integrase_catalytic"/>
</dbReference>
<dbReference type="SUPFAM" id="SSF56349">
    <property type="entry name" value="DNA breaking-rejoining enzymes"/>
    <property type="match status" value="1"/>
</dbReference>
<evidence type="ECO:0000259" key="6">
    <source>
        <dbReference type="PROSITE" id="PS51898"/>
    </source>
</evidence>
<reference evidence="8 9" key="1">
    <citation type="submission" date="2024-08" db="EMBL/GenBank/DDBJ databases">
        <authorList>
            <person name="Ishaq N."/>
        </authorList>
    </citation>
    <scope>NUCLEOTIDE SEQUENCE [LARGE SCALE GENOMIC DNA]</scope>
    <source>
        <strain evidence="8 9">DSM 18651</strain>
    </source>
</reference>
<protein>
    <submittedName>
        <fullName evidence="8">Tyrosine-type recombinase/integrase</fullName>
    </submittedName>
</protein>
<dbReference type="CDD" id="cd00800">
    <property type="entry name" value="INT_Lambda_C"/>
    <property type="match status" value="1"/>
</dbReference>
<comment type="caution">
    <text evidence="8">The sequence shown here is derived from an EMBL/GenBank/DDBJ whole genome shotgun (WGS) entry which is preliminary data.</text>
</comment>
<dbReference type="Proteomes" id="UP001569428">
    <property type="component" value="Unassembled WGS sequence"/>
</dbReference>
<dbReference type="InterPro" id="IPR011010">
    <property type="entry name" value="DNA_brk_join_enz"/>
</dbReference>
<keyword evidence="3 5" id="KW-0238">DNA-binding</keyword>
<evidence type="ECO:0000313" key="8">
    <source>
        <dbReference type="EMBL" id="MFA0812451.1"/>
    </source>
</evidence>
<dbReference type="PANTHER" id="PTHR30349">
    <property type="entry name" value="PHAGE INTEGRASE-RELATED"/>
    <property type="match status" value="1"/>
</dbReference>
<evidence type="ECO:0000256" key="2">
    <source>
        <dbReference type="ARBA" id="ARBA00022908"/>
    </source>
</evidence>
<dbReference type="Gene3D" id="1.10.150.130">
    <property type="match status" value="1"/>
</dbReference>
<dbReference type="InterPro" id="IPR013762">
    <property type="entry name" value="Integrase-like_cat_sf"/>
</dbReference>
<feature type="domain" description="Core-binding (CB)" evidence="7">
    <location>
        <begin position="24"/>
        <end position="103"/>
    </location>
</feature>
<sequence>MAKEYHRSLAMVAAIESPTPQWSELVNQVYERYERRHADGKLALNTLKQYQSMRPRIEYGFSEFTPDIVRTSDITQFLDLYEDTPNIANRMLTVIKAIFERAVRQGMADINPAFGIKRFEEKKRDRYLTDDEFKAIRSKANPTIKLVMDMCYLTAQRISDVLAIQHSDITKEGIKFQQEKTGKRLLVQMEPELERIVAEAKQLHKVMCLYLFHPRGKNTPYSYRGIRDAYDRARTKAGIEDTTIHDIRAKSLTDAKRAGIDAQVLAGHVSPAMTERYIRLRETDNVAGPSLRQLLDKRQKIDKKCK</sequence>
<feature type="domain" description="Tyr recombinase" evidence="6">
    <location>
        <begin position="123"/>
        <end position="296"/>
    </location>
</feature>
<dbReference type="PROSITE" id="PS51900">
    <property type="entry name" value="CB"/>
    <property type="match status" value="1"/>
</dbReference>
<evidence type="ECO:0000256" key="4">
    <source>
        <dbReference type="ARBA" id="ARBA00023172"/>
    </source>
</evidence>
<organism evidence="8 9">
    <name type="scientific">Microbulbifer epialgicus</name>
    <dbReference type="NCBI Taxonomy" id="393907"/>
    <lineage>
        <taxon>Bacteria</taxon>
        <taxon>Pseudomonadati</taxon>
        <taxon>Pseudomonadota</taxon>
        <taxon>Gammaproteobacteria</taxon>
        <taxon>Cellvibrionales</taxon>
        <taxon>Microbulbiferaceae</taxon>
        <taxon>Microbulbifer</taxon>
    </lineage>
</organism>
<dbReference type="Pfam" id="PF00589">
    <property type="entry name" value="Phage_integrase"/>
    <property type="match status" value="1"/>
</dbReference>
<dbReference type="PROSITE" id="PS51898">
    <property type="entry name" value="TYR_RECOMBINASE"/>
    <property type="match status" value="1"/>
</dbReference>
<comment type="similarity">
    <text evidence="1">Belongs to the 'phage' integrase family.</text>
</comment>
<name>A0ABV4P2W0_9GAMM</name>